<feature type="transmembrane region" description="Helical" evidence="2">
    <location>
        <begin position="79"/>
        <end position="102"/>
    </location>
</feature>
<keyword evidence="2" id="KW-0472">Membrane</keyword>
<dbReference type="Proteomes" id="UP000319576">
    <property type="component" value="Chromosome"/>
</dbReference>
<dbReference type="RefSeq" id="WP_145233852.1">
    <property type="nucleotide sequence ID" value="NZ_CP036273.1"/>
</dbReference>
<dbReference type="OrthoDB" id="9810131at2"/>
<keyword evidence="4" id="KW-1185">Reference proteome</keyword>
<feature type="region of interest" description="Disordered" evidence="1">
    <location>
        <begin position="1"/>
        <end position="21"/>
    </location>
</feature>
<accession>A0A517XLX5</accession>
<evidence type="ECO:0000313" key="4">
    <source>
        <dbReference type="Proteomes" id="UP000319576"/>
    </source>
</evidence>
<protein>
    <submittedName>
        <fullName evidence="3">Uncharacterized protein</fullName>
    </submittedName>
</protein>
<evidence type="ECO:0000256" key="1">
    <source>
        <dbReference type="SAM" id="MobiDB-lite"/>
    </source>
</evidence>
<sequence>MSRYAEDDDDRPRRRRRGARDVPCPKCGSEYSFPGLWPWYLGTVGLMFCRAVVCADCGHEFDAKKPSADLPTRKRNLAIGINGCGLLGILAVFGLLALWLTLTMKR</sequence>
<keyword evidence="2" id="KW-1133">Transmembrane helix</keyword>
<name>A0A517XLX5_9BACT</name>
<dbReference type="AlphaFoldDB" id="A0A517XLX5"/>
<reference evidence="3 4" key="1">
    <citation type="submission" date="2019-02" db="EMBL/GenBank/DDBJ databases">
        <title>Deep-cultivation of Planctomycetes and their phenomic and genomic characterization uncovers novel biology.</title>
        <authorList>
            <person name="Wiegand S."/>
            <person name="Jogler M."/>
            <person name="Boedeker C."/>
            <person name="Pinto D."/>
            <person name="Vollmers J."/>
            <person name="Rivas-Marin E."/>
            <person name="Kohn T."/>
            <person name="Peeters S.H."/>
            <person name="Heuer A."/>
            <person name="Rast P."/>
            <person name="Oberbeckmann S."/>
            <person name="Bunk B."/>
            <person name="Jeske O."/>
            <person name="Meyerdierks A."/>
            <person name="Storesund J.E."/>
            <person name="Kallscheuer N."/>
            <person name="Luecker S."/>
            <person name="Lage O.M."/>
            <person name="Pohl T."/>
            <person name="Merkel B.J."/>
            <person name="Hornburger P."/>
            <person name="Mueller R.-W."/>
            <person name="Bruemmer F."/>
            <person name="Labrenz M."/>
            <person name="Spormann A.M."/>
            <person name="Op den Camp H."/>
            <person name="Overmann J."/>
            <person name="Amann R."/>
            <person name="Jetten M.S.M."/>
            <person name="Mascher T."/>
            <person name="Medema M.H."/>
            <person name="Devos D.P."/>
            <person name="Kaster A.-K."/>
            <person name="Ovreas L."/>
            <person name="Rohde M."/>
            <person name="Galperin M.Y."/>
            <person name="Jogler C."/>
        </authorList>
    </citation>
    <scope>NUCLEOTIDE SEQUENCE [LARGE SCALE GENOMIC DNA]</scope>
    <source>
        <strain evidence="3 4">ETA_A1</strain>
    </source>
</reference>
<evidence type="ECO:0000256" key="2">
    <source>
        <dbReference type="SAM" id="Phobius"/>
    </source>
</evidence>
<keyword evidence="2" id="KW-0812">Transmembrane</keyword>
<dbReference type="KEGG" id="uli:ETAA1_03980"/>
<gene>
    <name evidence="3" type="ORF">ETAA1_03980</name>
</gene>
<dbReference type="EMBL" id="CP036273">
    <property type="protein sequence ID" value="QDU18508.1"/>
    <property type="molecule type" value="Genomic_DNA"/>
</dbReference>
<evidence type="ECO:0000313" key="3">
    <source>
        <dbReference type="EMBL" id="QDU18508.1"/>
    </source>
</evidence>
<proteinExistence type="predicted"/>
<organism evidence="3 4">
    <name type="scientific">Urbifossiella limnaea</name>
    <dbReference type="NCBI Taxonomy" id="2528023"/>
    <lineage>
        <taxon>Bacteria</taxon>
        <taxon>Pseudomonadati</taxon>
        <taxon>Planctomycetota</taxon>
        <taxon>Planctomycetia</taxon>
        <taxon>Gemmatales</taxon>
        <taxon>Gemmataceae</taxon>
        <taxon>Urbifossiella</taxon>
    </lineage>
</organism>